<feature type="transmembrane region" description="Helical" evidence="7">
    <location>
        <begin position="53"/>
        <end position="79"/>
    </location>
</feature>
<keyword evidence="4 7" id="KW-0812">Transmembrane</keyword>
<dbReference type="PANTHER" id="PTHR43266">
    <property type="entry name" value="MACROLIDE-EFFLUX PROTEIN"/>
    <property type="match status" value="1"/>
</dbReference>
<dbReference type="AlphaFoldDB" id="A0A0F9BCB7"/>
<evidence type="ECO:0000256" key="5">
    <source>
        <dbReference type="ARBA" id="ARBA00022989"/>
    </source>
</evidence>
<feature type="transmembrane region" description="Helical" evidence="7">
    <location>
        <begin position="12"/>
        <end position="33"/>
    </location>
</feature>
<dbReference type="InterPro" id="IPR011701">
    <property type="entry name" value="MFS"/>
</dbReference>
<comment type="caution">
    <text evidence="8">The sequence shown here is derived from an EMBL/GenBank/DDBJ whole genome shotgun (WGS) entry which is preliminary data.</text>
</comment>
<keyword evidence="3" id="KW-1003">Cell membrane</keyword>
<feature type="transmembrane region" description="Helical" evidence="7">
    <location>
        <begin position="157"/>
        <end position="176"/>
    </location>
</feature>
<dbReference type="EMBL" id="LAZR01038442">
    <property type="protein sequence ID" value="KKL19559.1"/>
    <property type="molecule type" value="Genomic_DNA"/>
</dbReference>
<dbReference type="Gene3D" id="1.20.1250.20">
    <property type="entry name" value="MFS general substrate transporter like domains"/>
    <property type="match status" value="1"/>
</dbReference>
<dbReference type="CDD" id="cd06173">
    <property type="entry name" value="MFS_MefA_like"/>
    <property type="match status" value="1"/>
</dbReference>
<evidence type="ECO:0000256" key="7">
    <source>
        <dbReference type="SAM" id="Phobius"/>
    </source>
</evidence>
<keyword evidence="5 7" id="KW-1133">Transmembrane helix</keyword>
<feature type="transmembrane region" description="Helical" evidence="7">
    <location>
        <begin position="247"/>
        <end position="271"/>
    </location>
</feature>
<accession>A0A0F9BCB7</accession>
<feature type="transmembrane region" description="Helical" evidence="7">
    <location>
        <begin position="339"/>
        <end position="361"/>
    </location>
</feature>
<feature type="transmembrane region" description="Helical" evidence="7">
    <location>
        <begin position="196"/>
        <end position="213"/>
    </location>
</feature>
<dbReference type="PANTHER" id="PTHR43266:SF2">
    <property type="entry name" value="MAJOR FACILITATOR SUPERFAMILY (MFS) PROFILE DOMAIN-CONTAINING PROTEIN"/>
    <property type="match status" value="1"/>
</dbReference>
<name>A0A0F9BCB7_9ZZZZ</name>
<feature type="transmembrane region" description="Helical" evidence="7">
    <location>
        <begin position="91"/>
        <end position="108"/>
    </location>
</feature>
<feature type="transmembrane region" description="Helical" evidence="7">
    <location>
        <begin position="373"/>
        <end position="393"/>
    </location>
</feature>
<evidence type="ECO:0000313" key="8">
    <source>
        <dbReference type="EMBL" id="KKL19559.1"/>
    </source>
</evidence>
<sequence length="431" mass="47596">MTNILGVNSNLLSTLKLPGFLSFLSIALINSVVDLGHKIIIQNTLFKLYDDATQVALTAVVNALILLPFILLMTPAGFISDRFRKPTVMRWSAFLAIIITSLITLAYYQGWFTFAFVMTFVLATQSAIYSPAKYAYIRELAGEARLSAANGFMQSTVIIAILTGIILFTVLFEWLLLDKQYLNSTELLKLIAPLGWGLIALSIIEWLLSLRLFDINNLSTQRSFQWADYIRGQLFSQNIQCLKRSSVIWYAIIALSFFWGISQTFLAIFPAFAKIVLAENNTIVIQGLLACSGLGIVMGSFIAGVGQSGRIKTYLIPVGAIGMIGVLFIIPLLTETLQFATFIGLFGLFGGVFIIPLNALIQLHSPQNELGRILAGNNWIQNIVMLSGLVVTYVLAEMNIASKTLLVALAIVTLLMALIVSVKWYKNRISR</sequence>
<comment type="subcellular location">
    <subcellularLocation>
        <location evidence="1">Cell membrane</location>
        <topology evidence="1">Multi-pass membrane protein</topology>
    </subcellularLocation>
</comment>
<evidence type="ECO:0000256" key="6">
    <source>
        <dbReference type="ARBA" id="ARBA00023136"/>
    </source>
</evidence>
<feature type="transmembrane region" description="Helical" evidence="7">
    <location>
        <begin position="314"/>
        <end position="333"/>
    </location>
</feature>
<feature type="transmembrane region" description="Helical" evidence="7">
    <location>
        <begin position="283"/>
        <end position="302"/>
    </location>
</feature>
<dbReference type="SUPFAM" id="SSF103473">
    <property type="entry name" value="MFS general substrate transporter"/>
    <property type="match status" value="1"/>
</dbReference>
<organism evidence="8">
    <name type="scientific">marine sediment metagenome</name>
    <dbReference type="NCBI Taxonomy" id="412755"/>
    <lineage>
        <taxon>unclassified sequences</taxon>
        <taxon>metagenomes</taxon>
        <taxon>ecological metagenomes</taxon>
    </lineage>
</organism>
<dbReference type="GO" id="GO:0005886">
    <property type="term" value="C:plasma membrane"/>
    <property type="evidence" value="ECO:0007669"/>
    <property type="project" value="UniProtKB-SubCell"/>
</dbReference>
<dbReference type="Pfam" id="PF07690">
    <property type="entry name" value="MFS_1"/>
    <property type="match status" value="1"/>
</dbReference>
<evidence type="ECO:0008006" key="9">
    <source>
        <dbReference type="Google" id="ProtNLM"/>
    </source>
</evidence>
<reference evidence="8" key="1">
    <citation type="journal article" date="2015" name="Nature">
        <title>Complex archaea that bridge the gap between prokaryotes and eukaryotes.</title>
        <authorList>
            <person name="Spang A."/>
            <person name="Saw J.H."/>
            <person name="Jorgensen S.L."/>
            <person name="Zaremba-Niedzwiedzka K."/>
            <person name="Martijn J."/>
            <person name="Lind A.E."/>
            <person name="van Eijk R."/>
            <person name="Schleper C."/>
            <person name="Guy L."/>
            <person name="Ettema T.J."/>
        </authorList>
    </citation>
    <scope>NUCLEOTIDE SEQUENCE</scope>
</reference>
<evidence type="ECO:0000256" key="2">
    <source>
        <dbReference type="ARBA" id="ARBA00022448"/>
    </source>
</evidence>
<proteinExistence type="predicted"/>
<keyword evidence="2" id="KW-0813">Transport</keyword>
<dbReference type="GO" id="GO:0022857">
    <property type="term" value="F:transmembrane transporter activity"/>
    <property type="evidence" value="ECO:0007669"/>
    <property type="project" value="InterPro"/>
</dbReference>
<gene>
    <name evidence="8" type="ORF">LCGC14_2464260</name>
</gene>
<dbReference type="InterPro" id="IPR036259">
    <property type="entry name" value="MFS_trans_sf"/>
</dbReference>
<evidence type="ECO:0000256" key="1">
    <source>
        <dbReference type="ARBA" id="ARBA00004651"/>
    </source>
</evidence>
<evidence type="ECO:0000256" key="4">
    <source>
        <dbReference type="ARBA" id="ARBA00022692"/>
    </source>
</evidence>
<evidence type="ECO:0000256" key="3">
    <source>
        <dbReference type="ARBA" id="ARBA00022475"/>
    </source>
</evidence>
<keyword evidence="6 7" id="KW-0472">Membrane</keyword>
<feature type="transmembrane region" description="Helical" evidence="7">
    <location>
        <begin position="405"/>
        <end position="425"/>
    </location>
</feature>
<protein>
    <recommendedName>
        <fullName evidence="9">Major facilitator superfamily (MFS) profile domain-containing protein</fullName>
    </recommendedName>
</protein>
<feature type="transmembrane region" description="Helical" evidence="7">
    <location>
        <begin position="114"/>
        <end position="136"/>
    </location>
</feature>